<proteinExistence type="predicted"/>
<feature type="domain" description="Reductase C-terminal" evidence="6">
    <location>
        <begin position="338"/>
        <end position="423"/>
    </location>
</feature>
<evidence type="ECO:0000256" key="3">
    <source>
        <dbReference type="ARBA" id="ARBA00022827"/>
    </source>
</evidence>
<keyword evidence="4 7" id="KW-0560">Oxidoreductase</keyword>
<dbReference type="InterPro" id="IPR050446">
    <property type="entry name" value="FAD-oxidoreductase/Apoptosis"/>
</dbReference>
<dbReference type="InterPro" id="IPR036188">
    <property type="entry name" value="FAD/NAD-bd_sf"/>
</dbReference>
<evidence type="ECO:0000313" key="7">
    <source>
        <dbReference type="EMBL" id="VFA89650.1"/>
    </source>
</evidence>
<evidence type="ECO:0000259" key="5">
    <source>
        <dbReference type="Pfam" id="PF07992"/>
    </source>
</evidence>
<evidence type="ECO:0000256" key="1">
    <source>
        <dbReference type="ARBA" id="ARBA00001974"/>
    </source>
</evidence>
<sequence length="428" mass="44666">MAGECPGASIPEAPASNGVGVVGASHAAVALADGLRSAGYTGAITLITHESHLPYQRPPLSKALLKGEATVDSLRLRDAKHYEDNGIELVLDTEVTAARRIGDGYTLELSSDGRTSERTFDRLVLATGARARTLDLSGADHPDVVVLRDLDDAHGLLSRLGAGPVAVIGGGFIGLEVAATARALGLDVTVIEAADRLLGRAVGPATAETLLAAHRAMGTAVELGAVPEAVVGSDDRIVGVRLDDGRMIPATTVLVGVGANPRIELAEQLGLECDGGVVVDDRCLASDGRTLAIGDCAVHVSSTGRRYRLESVDNATEQAAVAASVIAGTEAPRRQPPWFWSDQGDQKLQIVGLVGGHTSVLVRQDPDRPRRRVALYFRDDELIAAECLNSPADFMVLRSALGRGLRPSPGELADTSVPLKKLLAPVRA</sequence>
<dbReference type="EMBL" id="CAACYD010000007">
    <property type="protein sequence ID" value="VFA89650.1"/>
    <property type="molecule type" value="Genomic_DNA"/>
</dbReference>
<accession>A0ABD7V5V6</accession>
<gene>
    <name evidence="7" type="primary">thcD_2</name>
    <name evidence="7" type="ORF">NCTC8139_03218</name>
</gene>
<dbReference type="Gene3D" id="3.30.390.30">
    <property type="match status" value="1"/>
</dbReference>
<dbReference type="SUPFAM" id="SSF51905">
    <property type="entry name" value="FAD/NAD(P)-binding domain"/>
    <property type="match status" value="2"/>
</dbReference>
<dbReference type="InterPro" id="IPR023753">
    <property type="entry name" value="FAD/NAD-binding_dom"/>
</dbReference>
<comment type="cofactor">
    <cofactor evidence="1">
        <name>FAD</name>
        <dbReference type="ChEBI" id="CHEBI:57692"/>
    </cofactor>
</comment>
<evidence type="ECO:0000256" key="4">
    <source>
        <dbReference type="ARBA" id="ARBA00023002"/>
    </source>
</evidence>
<keyword evidence="3" id="KW-0274">FAD</keyword>
<evidence type="ECO:0000256" key="2">
    <source>
        <dbReference type="ARBA" id="ARBA00022630"/>
    </source>
</evidence>
<dbReference type="SUPFAM" id="SSF55424">
    <property type="entry name" value="FAD/NAD-linked reductases, dimerisation (C-terminal) domain"/>
    <property type="match status" value="1"/>
</dbReference>
<comment type="caution">
    <text evidence="7">The sequence shown here is derived from an EMBL/GenBank/DDBJ whole genome shotgun (WGS) entry which is preliminary data.</text>
</comment>
<dbReference type="AlphaFoldDB" id="A0ABD7V5V6"/>
<protein>
    <submittedName>
        <fullName evidence="7">Rhodocoxin reductase</fullName>
        <ecNumber evidence="7">1.18.1.-</ecNumber>
    </submittedName>
</protein>
<feature type="domain" description="FAD/NAD(P)-binding" evidence="5">
    <location>
        <begin position="21"/>
        <end position="319"/>
    </location>
</feature>
<evidence type="ECO:0000259" key="6">
    <source>
        <dbReference type="Pfam" id="PF14759"/>
    </source>
</evidence>
<dbReference type="Gene3D" id="3.50.50.60">
    <property type="entry name" value="FAD/NAD(P)-binding domain"/>
    <property type="match status" value="2"/>
</dbReference>
<dbReference type="PRINTS" id="PR00411">
    <property type="entry name" value="PNDRDTASEI"/>
</dbReference>
<reference evidence="7 8" key="1">
    <citation type="submission" date="2019-02" db="EMBL/GenBank/DDBJ databases">
        <authorList>
            <consortium name="Pathogen Informatics"/>
        </authorList>
    </citation>
    <scope>NUCLEOTIDE SEQUENCE [LARGE SCALE GENOMIC DNA]</scope>
    <source>
        <strain evidence="7 8">3012STDY6756503</strain>
    </source>
</reference>
<evidence type="ECO:0000313" key="8">
    <source>
        <dbReference type="Proteomes" id="UP000360750"/>
    </source>
</evidence>
<dbReference type="EC" id="1.18.1.-" evidence="7"/>
<dbReference type="GO" id="GO:0016491">
    <property type="term" value="F:oxidoreductase activity"/>
    <property type="evidence" value="ECO:0007669"/>
    <property type="project" value="UniProtKB-KW"/>
</dbReference>
<dbReference type="Proteomes" id="UP000360750">
    <property type="component" value="Unassembled WGS sequence"/>
</dbReference>
<dbReference type="InterPro" id="IPR016156">
    <property type="entry name" value="FAD/NAD-linked_Rdtase_dimer_sf"/>
</dbReference>
<dbReference type="PRINTS" id="PR00368">
    <property type="entry name" value="FADPNR"/>
</dbReference>
<dbReference type="Pfam" id="PF14759">
    <property type="entry name" value="Reductase_C"/>
    <property type="match status" value="1"/>
</dbReference>
<dbReference type="InterPro" id="IPR028202">
    <property type="entry name" value="Reductase_C"/>
</dbReference>
<name>A0ABD7V5V6_9ACTN</name>
<dbReference type="Pfam" id="PF07992">
    <property type="entry name" value="Pyr_redox_2"/>
    <property type="match status" value="1"/>
</dbReference>
<keyword evidence="2" id="KW-0285">Flavoprotein</keyword>
<dbReference type="PANTHER" id="PTHR43557">
    <property type="entry name" value="APOPTOSIS-INDUCING FACTOR 1"/>
    <property type="match status" value="1"/>
</dbReference>
<organism evidence="7 8">
    <name type="scientific">Gordonia paraffinivorans</name>
    <dbReference type="NCBI Taxonomy" id="175628"/>
    <lineage>
        <taxon>Bacteria</taxon>
        <taxon>Bacillati</taxon>
        <taxon>Actinomycetota</taxon>
        <taxon>Actinomycetes</taxon>
        <taxon>Mycobacteriales</taxon>
        <taxon>Gordoniaceae</taxon>
        <taxon>Gordonia</taxon>
    </lineage>
</organism>
<dbReference type="PANTHER" id="PTHR43557:SF2">
    <property type="entry name" value="RIESKE DOMAIN-CONTAINING PROTEIN-RELATED"/>
    <property type="match status" value="1"/>
</dbReference>